<proteinExistence type="predicted"/>
<dbReference type="AlphaFoldDB" id="M3UYM9"/>
<comment type="caution">
    <text evidence="1">The sequence shown here is derived from an EMBL/GenBank/DDBJ whole genome shotgun (WGS) entry which is preliminary data.</text>
</comment>
<dbReference type="STRING" id="410332.SAMN04488550_4453"/>
<protein>
    <submittedName>
        <fullName evidence="1">Uncharacterized protein</fullName>
    </submittedName>
</protein>
<reference evidence="1 2" key="1">
    <citation type="submission" date="2013-02" db="EMBL/GenBank/DDBJ databases">
        <title>Whole genome shotgun sequence of Gordonia malaquae NBRC 108250.</title>
        <authorList>
            <person name="Yoshida I."/>
            <person name="Hosoyama A."/>
            <person name="Tsuchikane K."/>
            <person name="Ando Y."/>
            <person name="Baba S."/>
            <person name="Ohji S."/>
            <person name="Hamada M."/>
            <person name="Tamura T."/>
            <person name="Yamazoe A."/>
            <person name="Yamazaki S."/>
            <person name="Fujita N."/>
        </authorList>
    </citation>
    <scope>NUCLEOTIDE SEQUENCE [LARGE SCALE GENOMIC DNA]</scope>
    <source>
        <strain evidence="1 2">NBRC 108250</strain>
    </source>
</reference>
<dbReference type="InterPro" id="IPR049906">
    <property type="entry name" value="LxmA-like_leader"/>
</dbReference>
<keyword evidence="2" id="KW-1185">Reference proteome</keyword>
<sequence>MLIMNEKLIAGYQTFVSTDEFAGAAASVDTPAISPTPATPISTLSVASFTSGATTYTIGC</sequence>
<evidence type="ECO:0000313" key="2">
    <source>
        <dbReference type="Proteomes" id="UP000035009"/>
    </source>
</evidence>
<evidence type="ECO:0000313" key="1">
    <source>
        <dbReference type="EMBL" id="GAC81002.1"/>
    </source>
</evidence>
<gene>
    <name evidence="1" type="ORF">GM1_025_00500</name>
</gene>
<dbReference type="NCBIfam" id="NF038146">
    <property type="entry name" value="LxmA_leader"/>
    <property type="match status" value="1"/>
</dbReference>
<name>M3UYM9_GORML</name>
<organism evidence="1 2">
    <name type="scientific">Gordonia malaquae NBRC 108250</name>
    <dbReference type="NCBI Taxonomy" id="1223542"/>
    <lineage>
        <taxon>Bacteria</taxon>
        <taxon>Bacillati</taxon>
        <taxon>Actinomycetota</taxon>
        <taxon>Actinomycetes</taxon>
        <taxon>Mycobacteriales</taxon>
        <taxon>Gordoniaceae</taxon>
        <taxon>Gordonia</taxon>
    </lineage>
</organism>
<dbReference type="EMBL" id="BAOP01000025">
    <property type="protein sequence ID" value="GAC81002.1"/>
    <property type="molecule type" value="Genomic_DNA"/>
</dbReference>
<dbReference type="Proteomes" id="UP000035009">
    <property type="component" value="Unassembled WGS sequence"/>
</dbReference>
<accession>M3UYM9</accession>